<dbReference type="Proteomes" id="UP000030645">
    <property type="component" value="Unassembled WGS sequence"/>
</dbReference>
<reference evidence="2" key="1">
    <citation type="submission" date="2013-01" db="EMBL/GenBank/DDBJ databases">
        <title>Draft Genome Sequence of a Mulberry Tree, Morus notabilis C.K. Schneid.</title>
        <authorList>
            <person name="He N."/>
            <person name="Zhao S."/>
        </authorList>
    </citation>
    <scope>NUCLEOTIDE SEQUENCE</scope>
</reference>
<sequence length="122" mass="13613">MAGRERRVRSDLTPFLRNGGLRKRIRSSLTSFLRNDGTKGNIKSSLYSIPSEWRDAKGGDPSSPLNPLPFPLLIFIRFVLHIREALPAICFRPLSKSFPLTPLPPNSRHPWLALAKPSAPSA</sequence>
<dbReference type="AlphaFoldDB" id="W9SKF0"/>
<gene>
    <name evidence="1" type="ORF">L484_013022</name>
</gene>
<evidence type="ECO:0000313" key="2">
    <source>
        <dbReference type="Proteomes" id="UP000030645"/>
    </source>
</evidence>
<evidence type="ECO:0000313" key="1">
    <source>
        <dbReference type="EMBL" id="EXC32907.1"/>
    </source>
</evidence>
<protein>
    <submittedName>
        <fullName evidence="1">Uncharacterized protein</fullName>
    </submittedName>
</protein>
<dbReference type="EMBL" id="KE346316">
    <property type="protein sequence ID" value="EXC32907.1"/>
    <property type="molecule type" value="Genomic_DNA"/>
</dbReference>
<accession>W9SKF0</accession>
<organism evidence="1 2">
    <name type="scientific">Morus notabilis</name>
    <dbReference type="NCBI Taxonomy" id="981085"/>
    <lineage>
        <taxon>Eukaryota</taxon>
        <taxon>Viridiplantae</taxon>
        <taxon>Streptophyta</taxon>
        <taxon>Embryophyta</taxon>
        <taxon>Tracheophyta</taxon>
        <taxon>Spermatophyta</taxon>
        <taxon>Magnoliopsida</taxon>
        <taxon>eudicotyledons</taxon>
        <taxon>Gunneridae</taxon>
        <taxon>Pentapetalae</taxon>
        <taxon>rosids</taxon>
        <taxon>fabids</taxon>
        <taxon>Rosales</taxon>
        <taxon>Moraceae</taxon>
        <taxon>Moreae</taxon>
        <taxon>Morus</taxon>
    </lineage>
</organism>
<proteinExistence type="predicted"/>
<name>W9SKF0_9ROSA</name>
<keyword evidence="2" id="KW-1185">Reference proteome</keyword>